<evidence type="ECO:0000313" key="2">
    <source>
        <dbReference type="EMBL" id="AGI66937.1"/>
    </source>
</evidence>
<reference evidence="2 3" key="1">
    <citation type="journal article" date="2013" name="PLoS ONE">
        <title>Poles Apart: Arctic and Antarctic Octadecabacter strains Share High Genome Plasticity and a New Type of Xanthorhodopsin.</title>
        <authorList>
            <person name="Vollmers J."/>
            <person name="Voget S."/>
            <person name="Dietrich S."/>
            <person name="Gollnow K."/>
            <person name="Smits M."/>
            <person name="Meyer K."/>
            <person name="Brinkhoff T."/>
            <person name="Simon M."/>
            <person name="Daniel R."/>
        </authorList>
    </citation>
    <scope>NUCLEOTIDE SEQUENCE [LARGE SCALE GENOMIC DNA]</scope>
    <source>
        <strain evidence="2 3">307</strain>
    </source>
</reference>
<dbReference type="Proteomes" id="UP000005307">
    <property type="component" value="Chromosome"/>
</dbReference>
<organism evidence="2 3">
    <name type="scientific">Octadecabacter antarcticus 307</name>
    <dbReference type="NCBI Taxonomy" id="391626"/>
    <lineage>
        <taxon>Bacteria</taxon>
        <taxon>Pseudomonadati</taxon>
        <taxon>Pseudomonadota</taxon>
        <taxon>Alphaproteobacteria</taxon>
        <taxon>Rhodobacterales</taxon>
        <taxon>Roseobacteraceae</taxon>
        <taxon>Octadecabacter</taxon>
    </lineage>
</organism>
<dbReference type="AlphaFoldDB" id="M9R3Z6"/>
<proteinExistence type="predicted"/>
<dbReference type="HOGENOM" id="CLU_3082446_0_0_5"/>
<dbReference type="EMBL" id="CP003740">
    <property type="protein sequence ID" value="AGI66937.1"/>
    <property type="molecule type" value="Genomic_DNA"/>
</dbReference>
<gene>
    <name evidence="2" type="ORF">OAN307_c12370</name>
</gene>
<evidence type="ECO:0000313" key="3">
    <source>
        <dbReference type="Proteomes" id="UP000005307"/>
    </source>
</evidence>
<name>M9R3Z6_9RHOB</name>
<dbReference type="KEGG" id="oat:OAN307_c12370"/>
<accession>M9R3Z6</accession>
<dbReference type="STRING" id="391626.OAN307_c12370"/>
<sequence>MFAALADQARRAILQPRTDRDVGVMDICGPYHTSPPTQASDVSPVARRIWRD</sequence>
<protein>
    <submittedName>
        <fullName evidence="2">Uncharacterized protein</fullName>
    </submittedName>
</protein>
<keyword evidence="3" id="KW-1185">Reference proteome</keyword>
<feature type="region of interest" description="Disordered" evidence="1">
    <location>
        <begin position="31"/>
        <end position="52"/>
    </location>
</feature>
<evidence type="ECO:0000256" key="1">
    <source>
        <dbReference type="SAM" id="MobiDB-lite"/>
    </source>
</evidence>